<proteinExistence type="inferred from homology"/>
<keyword evidence="2 5" id="KW-0217">Developmental protein</keyword>
<feature type="region of interest" description="Disordered" evidence="6">
    <location>
        <begin position="61"/>
        <end position="82"/>
    </location>
</feature>
<dbReference type="PANTHER" id="PTHR31791:SF10">
    <property type="entry name" value="FRIGIDA-LIKE PROTEIN"/>
    <property type="match status" value="1"/>
</dbReference>
<dbReference type="AlphaFoldDB" id="A5BDD5"/>
<comment type="similarity">
    <text evidence="1 5">Belongs to the Frigida family.</text>
</comment>
<feature type="region of interest" description="Disordered" evidence="6">
    <location>
        <begin position="479"/>
        <end position="597"/>
    </location>
</feature>
<organism evidence="7">
    <name type="scientific">Vitis vinifera</name>
    <name type="common">Grape</name>
    <dbReference type="NCBI Taxonomy" id="29760"/>
    <lineage>
        <taxon>Eukaryota</taxon>
        <taxon>Viridiplantae</taxon>
        <taxon>Streptophyta</taxon>
        <taxon>Embryophyta</taxon>
        <taxon>Tracheophyta</taxon>
        <taxon>Spermatophyta</taxon>
        <taxon>Magnoliopsida</taxon>
        <taxon>eudicotyledons</taxon>
        <taxon>Gunneridae</taxon>
        <taxon>Pentapetalae</taxon>
        <taxon>rosids</taxon>
        <taxon>Vitales</taxon>
        <taxon>Vitaceae</taxon>
        <taxon>Viteae</taxon>
        <taxon>Vitis</taxon>
    </lineage>
</organism>
<protein>
    <recommendedName>
        <fullName evidence="5">FRIGIDA-like protein</fullName>
    </recommendedName>
</protein>
<reference evidence="7" key="1">
    <citation type="journal article" date="2007" name="PLoS ONE">
        <title>The first genome sequence of an elite grapevine cultivar (Pinot noir Vitis vinifera L.): coping with a highly heterozygous genome.</title>
        <authorList>
            <person name="Velasco R."/>
            <person name="Zharkikh A."/>
            <person name="Troggio M."/>
            <person name="Cartwright D.A."/>
            <person name="Cestaro A."/>
            <person name="Pruss D."/>
            <person name="Pindo M."/>
            <person name="FitzGerald L.M."/>
            <person name="Vezzulli S."/>
            <person name="Reid J."/>
            <person name="Malacarne G."/>
            <person name="Iliev D."/>
            <person name="Coppola G."/>
            <person name="Wardell B."/>
            <person name="Micheletti D."/>
            <person name="Macalma T."/>
            <person name="Facci M."/>
            <person name="Mitchell J.T."/>
            <person name="Perazzolli M."/>
            <person name="Eldredge G."/>
            <person name="Gatto P."/>
            <person name="Oyzerski R."/>
            <person name="Moretto M."/>
            <person name="Gutin N."/>
            <person name="Stefanini M."/>
            <person name="Chen Y."/>
            <person name="Segala C."/>
            <person name="Davenport C."/>
            <person name="Dematte L."/>
            <person name="Mraz A."/>
            <person name="Battilana J."/>
            <person name="Stormo K."/>
            <person name="Costa F."/>
            <person name="Tao Q."/>
            <person name="Si-Ammour A."/>
            <person name="Harkins T."/>
            <person name="Lackey A."/>
            <person name="Perbost C."/>
            <person name="Taillon B."/>
            <person name="Stella A."/>
            <person name="Solovyev V."/>
            <person name="Fawcett J.A."/>
            <person name="Sterck L."/>
            <person name="Vandepoele K."/>
            <person name="Grando S.M."/>
            <person name="Toppo S."/>
            <person name="Moser C."/>
            <person name="Lanchbury J."/>
            <person name="Bogden R."/>
            <person name="Skolnick M."/>
            <person name="Sgaramella V."/>
            <person name="Bhatnagar S.K."/>
            <person name="Fontana P."/>
            <person name="Gutin A."/>
            <person name="Van de Peer Y."/>
            <person name="Salamini F."/>
            <person name="Viola R."/>
        </authorList>
    </citation>
    <scope>NUCLEOTIDE SEQUENCE</scope>
</reference>
<gene>
    <name evidence="7" type="ORF">VITISV_004639</name>
</gene>
<feature type="compositionally biased region" description="Low complexity" evidence="6">
    <location>
        <begin position="578"/>
        <end position="589"/>
    </location>
</feature>
<dbReference type="Pfam" id="PF07899">
    <property type="entry name" value="Frigida"/>
    <property type="match status" value="2"/>
</dbReference>
<dbReference type="EMBL" id="AM455315">
    <property type="protein sequence ID" value="CAN61251.1"/>
    <property type="molecule type" value="Genomic_DNA"/>
</dbReference>
<name>A5BDD5_VITVI</name>
<keyword evidence="3 5" id="KW-0221">Differentiation</keyword>
<sequence>MAIDTDRVQKLFDSLEAQKTILSTCTQLYKTLSNHFSSLQHSLSQKSSSLDSKFQALESDSKKTLESLDQRENSIPERESSAAARIEEQREAALSEFEKAVPENAELSECLKSYCRKMDSSGLLRFMVSKRKESMSLRSEIVSAMEESVDSARLVLDAVEEFVSQKSGKVGIPDKRWACGMLMQALFPAAELGGKTVPKPAFARSVVERAARVAELWKGKMGDGGEGSMIGPTEAAMFMQMVAGFGLKPKFDEEFLRKQVLEFASRRDMPKLAIALGFGEKMGVSVPNISFESCFFVQEASQAKFLTINQLMRRGCILMGVQTSKLAGHIPSNLVPFFHLQLSNTFRSCVTAVRTLFLICNGCRKVKIGSVPGHDDMLDKDIIDELVKSGKEIEAVYFASESGLTERFSPVSLLKSYLHNSRKNATTILKNGNYSTAATEESGNVELNSIKTIIKCVEDHKLESEFSIDSLRKRATQLEKAKVERKKSSAGASKPPNKRAHGGGSGSGSGRGSGPSAFRPAKAPKFSNSTYPSFGRRNPAPPPQHSPAGRYSGPFSYPAQGVYDGPTPPPYASTYGGPHPQTPTIPQQHYSLSVDDMGAGGMRASGSYGGQTSYNAYDYAAAAPPTYHTQ</sequence>
<accession>A5BDD5</accession>
<evidence type="ECO:0000313" key="7">
    <source>
        <dbReference type="EMBL" id="CAN61251.1"/>
    </source>
</evidence>
<evidence type="ECO:0000256" key="6">
    <source>
        <dbReference type="SAM" id="MobiDB-lite"/>
    </source>
</evidence>
<dbReference type="ExpressionAtlas" id="A5BDD5">
    <property type="expression patterns" value="baseline and differential"/>
</dbReference>
<dbReference type="PANTHER" id="PTHR31791">
    <property type="entry name" value="FRIGIDA-LIKE PROTEIN 3-RELATED"/>
    <property type="match status" value="1"/>
</dbReference>
<dbReference type="InterPro" id="IPR012474">
    <property type="entry name" value="Frigida"/>
</dbReference>
<evidence type="ECO:0000256" key="4">
    <source>
        <dbReference type="ARBA" id="ARBA00023089"/>
    </source>
</evidence>
<feature type="compositionally biased region" description="Gly residues" evidence="6">
    <location>
        <begin position="502"/>
        <end position="513"/>
    </location>
</feature>
<keyword evidence="4 5" id="KW-0287">Flowering</keyword>
<dbReference type="GO" id="GO:0009908">
    <property type="term" value="P:flower development"/>
    <property type="evidence" value="ECO:0007669"/>
    <property type="project" value="UniProtKB-KW"/>
</dbReference>
<evidence type="ECO:0000256" key="1">
    <source>
        <dbReference type="ARBA" id="ARBA00008956"/>
    </source>
</evidence>
<evidence type="ECO:0000256" key="5">
    <source>
        <dbReference type="RuleBase" id="RU364012"/>
    </source>
</evidence>
<evidence type="ECO:0000256" key="3">
    <source>
        <dbReference type="ARBA" id="ARBA00022782"/>
    </source>
</evidence>
<evidence type="ECO:0000256" key="2">
    <source>
        <dbReference type="ARBA" id="ARBA00022473"/>
    </source>
</evidence>
<dbReference type="GO" id="GO:0030154">
    <property type="term" value="P:cell differentiation"/>
    <property type="evidence" value="ECO:0007669"/>
    <property type="project" value="UniProtKB-KW"/>
</dbReference>